<feature type="domain" description="Fido" evidence="3">
    <location>
        <begin position="113"/>
        <end position="269"/>
    </location>
</feature>
<name>A0A2J0Z691_RHIML</name>
<dbReference type="RefSeq" id="WP_100671587.1">
    <property type="nucleotide sequence ID" value="NZ_NJGD01000003.1"/>
</dbReference>
<dbReference type="EMBL" id="NJGD01000003">
    <property type="protein sequence ID" value="PJR16033.1"/>
    <property type="molecule type" value="Genomic_DNA"/>
</dbReference>
<evidence type="ECO:0000313" key="5">
    <source>
        <dbReference type="Proteomes" id="UP000231987"/>
    </source>
</evidence>
<dbReference type="InterPro" id="IPR036388">
    <property type="entry name" value="WH-like_DNA-bd_sf"/>
</dbReference>
<organism evidence="4 5">
    <name type="scientific">Rhizobium meliloti</name>
    <name type="common">Ensifer meliloti</name>
    <name type="synonym">Sinorhizobium meliloti</name>
    <dbReference type="NCBI Taxonomy" id="382"/>
    <lineage>
        <taxon>Bacteria</taxon>
        <taxon>Pseudomonadati</taxon>
        <taxon>Pseudomonadota</taxon>
        <taxon>Alphaproteobacteria</taxon>
        <taxon>Hyphomicrobiales</taxon>
        <taxon>Rhizobiaceae</taxon>
        <taxon>Sinorhizobium/Ensifer group</taxon>
        <taxon>Sinorhizobium</taxon>
    </lineage>
</organism>
<protein>
    <submittedName>
        <fullName evidence="4">Cell filamentation protein Fic</fullName>
    </submittedName>
</protein>
<feature type="active site" evidence="1">
    <location>
        <position position="206"/>
    </location>
</feature>
<dbReference type="InterPro" id="IPR040198">
    <property type="entry name" value="Fido_containing"/>
</dbReference>
<evidence type="ECO:0000259" key="3">
    <source>
        <dbReference type="PROSITE" id="PS51459"/>
    </source>
</evidence>
<dbReference type="AlphaFoldDB" id="A0A2J0Z691"/>
<comment type="caution">
    <text evidence="4">The sequence shown here is derived from an EMBL/GenBank/DDBJ whole genome shotgun (WGS) entry which is preliminary data.</text>
</comment>
<dbReference type="PANTHER" id="PTHR13504">
    <property type="entry name" value="FIDO DOMAIN-CONTAINING PROTEIN DDB_G0283145"/>
    <property type="match status" value="1"/>
</dbReference>
<feature type="binding site" evidence="2">
    <location>
        <begin position="210"/>
        <end position="217"/>
    </location>
    <ligand>
        <name>ATP</name>
        <dbReference type="ChEBI" id="CHEBI:30616"/>
    </ligand>
</feature>
<feature type="binding site" evidence="2">
    <location>
        <begin position="247"/>
        <end position="248"/>
    </location>
    <ligand>
        <name>ATP</name>
        <dbReference type="ChEBI" id="CHEBI:30616"/>
    </ligand>
</feature>
<dbReference type="Gene3D" id="1.10.10.10">
    <property type="entry name" value="Winged helix-like DNA-binding domain superfamily/Winged helix DNA-binding domain"/>
    <property type="match status" value="1"/>
</dbReference>
<dbReference type="SUPFAM" id="SSF140931">
    <property type="entry name" value="Fic-like"/>
    <property type="match status" value="1"/>
</dbReference>
<dbReference type="PROSITE" id="PS51459">
    <property type="entry name" value="FIDO"/>
    <property type="match status" value="1"/>
</dbReference>
<dbReference type="InterPro" id="IPR003812">
    <property type="entry name" value="Fido"/>
</dbReference>
<dbReference type="Pfam" id="PF02661">
    <property type="entry name" value="Fic"/>
    <property type="match status" value="1"/>
</dbReference>
<accession>A0A2J0Z691</accession>
<evidence type="ECO:0000256" key="1">
    <source>
        <dbReference type="PIRSR" id="PIRSR640198-1"/>
    </source>
</evidence>
<feature type="binding site" evidence="2">
    <location>
        <position position="255"/>
    </location>
    <ligand>
        <name>ATP</name>
        <dbReference type="ChEBI" id="CHEBI:30616"/>
    </ligand>
</feature>
<proteinExistence type="predicted"/>
<dbReference type="GO" id="GO:0005524">
    <property type="term" value="F:ATP binding"/>
    <property type="evidence" value="ECO:0007669"/>
    <property type="project" value="UniProtKB-KW"/>
</dbReference>
<dbReference type="PANTHER" id="PTHR13504:SF33">
    <property type="entry name" value="FIC FAMILY PROTEIN"/>
    <property type="match status" value="1"/>
</dbReference>
<evidence type="ECO:0000256" key="2">
    <source>
        <dbReference type="PIRSR" id="PIRSR640198-2"/>
    </source>
</evidence>
<gene>
    <name evidence="4" type="ORF">CEJ86_10140</name>
</gene>
<sequence>MIWNWQQADWPKLTFDAAAIEPLEKQFLLRSGEFIGAYRHIRPDERDMLRIELISDEALKTSEIEGEMLNRDSLQSSLRNQFGLGIDDQHIPPRERGIAELMVDLYQGFANPLSDEALFAWHRMVMAGERRIETIGAYRAHSDPMQVISGSIGRPKIHFEAPPSKQIPTEMERFIAWFNRTASDGDAPLSPLIRSGMAHIYFESIHPFEDGNGRIGRALSEKALAQSLGQPSLISLAFTIERNRKRYYDMLEASNKGTEITDWLVYFAQTVLEAQQTTMRRVNFYIAKAHFYGRLGGQLNGRQSKAIARMFREGINGFKGGLSAENYISITKASRATATRDLHELVEIGGLTRTGERRYTRYHLNIDADSEEVGSR</sequence>
<reference evidence="4 5" key="1">
    <citation type="submission" date="2017-06" db="EMBL/GenBank/DDBJ databases">
        <title>Ensifer strains isolated from leguminous trees and herbs display diverse denitrification phenotypes with some acting as strong N2O sinks.</title>
        <authorList>
            <person name="Woliy K."/>
            <person name="Mania D."/>
            <person name="Bakken L.R."/>
            <person name="Frostegard A."/>
        </authorList>
    </citation>
    <scope>NUCLEOTIDE SEQUENCE [LARGE SCALE GENOMIC DNA]</scope>
    <source>
        <strain evidence="4 5">AC50a</strain>
    </source>
</reference>
<dbReference type="Gene3D" id="1.10.3290.10">
    <property type="entry name" value="Fido-like domain"/>
    <property type="match status" value="1"/>
</dbReference>
<dbReference type="Proteomes" id="UP000231987">
    <property type="component" value="Unassembled WGS sequence"/>
</dbReference>
<keyword evidence="2" id="KW-0547">Nucleotide-binding</keyword>
<dbReference type="InterPro" id="IPR036597">
    <property type="entry name" value="Fido-like_dom_sf"/>
</dbReference>
<keyword evidence="2" id="KW-0067">ATP-binding</keyword>
<evidence type="ECO:0000313" key="4">
    <source>
        <dbReference type="EMBL" id="PJR16033.1"/>
    </source>
</evidence>
<dbReference type="InterPro" id="IPR025230">
    <property type="entry name" value="DUF4172"/>
</dbReference>
<dbReference type="Pfam" id="PF13776">
    <property type="entry name" value="DUF4172"/>
    <property type="match status" value="1"/>
</dbReference>